<reference evidence="1" key="1">
    <citation type="journal article" date="2014" name="Int. J. Syst. Evol. Microbiol.">
        <title>Complete genome sequence of Corynebacterium casei LMG S-19264T (=DSM 44701T), isolated from a smear-ripened cheese.</title>
        <authorList>
            <consortium name="US DOE Joint Genome Institute (JGI-PGF)"/>
            <person name="Walter F."/>
            <person name="Albersmeier A."/>
            <person name="Kalinowski J."/>
            <person name="Ruckert C."/>
        </authorList>
    </citation>
    <scope>NUCLEOTIDE SEQUENCE</scope>
    <source>
        <strain evidence="1">CGMCC 1.15880</strain>
    </source>
</reference>
<reference evidence="1" key="2">
    <citation type="submission" date="2020-09" db="EMBL/GenBank/DDBJ databases">
        <authorList>
            <person name="Sun Q."/>
            <person name="Zhou Y."/>
        </authorList>
    </citation>
    <scope>NUCLEOTIDE SEQUENCE</scope>
    <source>
        <strain evidence="1">CGMCC 1.15880</strain>
    </source>
</reference>
<sequence>MLQSEGICVPLADQAERAFSRAIKQISTGVPSAEVKGALISALTKDQKYRRVVMIDPSISGTLMRPVGKEYFYPRIATTMSRILNVLDGAPLRIFVGLRNPASFIPSCYCAGIRHTPALSFEEFVADANLQGLRWSDFLHRAQMKKADLPITAWRFEDYPFMWRDVAQALTGIKNRELLVSTSTPVNSGLSLRGAILMHSYLKEHPVETRAEFEKLNRAFDKKFPSTQGFNDELHWPEELTEGMTENYEDDLYYIERMDNVTMLSPERYD</sequence>
<comment type="caution">
    <text evidence="1">The sequence shown here is derived from an EMBL/GenBank/DDBJ whole genome shotgun (WGS) entry which is preliminary data.</text>
</comment>
<organism evidence="1 2">
    <name type="scientific">Neptunicoccus cionae</name>
    <dbReference type="NCBI Taxonomy" id="2035344"/>
    <lineage>
        <taxon>Bacteria</taxon>
        <taxon>Pseudomonadati</taxon>
        <taxon>Pseudomonadota</taxon>
        <taxon>Alphaproteobacteria</taxon>
        <taxon>Rhodobacterales</taxon>
        <taxon>Paracoccaceae</taxon>
        <taxon>Neptunicoccus</taxon>
    </lineage>
</organism>
<dbReference type="Proteomes" id="UP000628017">
    <property type="component" value="Unassembled WGS sequence"/>
</dbReference>
<evidence type="ECO:0000313" key="1">
    <source>
        <dbReference type="EMBL" id="GGA07170.1"/>
    </source>
</evidence>
<gene>
    <name evidence="1" type="ORF">GCM10011498_03790</name>
</gene>
<evidence type="ECO:0000313" key="2">
    <source>
        <dbReference type="Proteomes" id="UP000628017"/>
    </source>
</evidence>
<keyword evidence="2" id="KW-1185">Reference proteome</keyword>
<dbReference type="AlphaFoldDB" id="A0A916VM00"/>
<name>A0A916VM00_9RHOB</name>
<evidence type="ECO:0008006" key="3">
    <source>
        <dbReference type="Google" id="ProtNLM"/>
    </source>
</evidence>
<dbReference type="EMBL" id="BMKA01000001">
    <property type="protein sequence ID" value="GGA07170.1"/>
    <property type="molecule type" value="Genomic_DNA"/>
</dbReference>
<accession>A0A916VM00</accession>
<protein>
    <recommendedName>
        <fullName evidence="3">Sulfotransferase family protein</fullName>
    </recommendedName>
</protein>
<proteinExistence type="predicted"/>